<gene>
    <name evidence="1" type="ORF">PFLmoz3_06017</name>
</gene>
<name>A0A109LB78_PSEFL</name>
<comment type="caution">
    <text evidence="1">The sequence shown here is derived from an EMBL/GenBank/DDBJ whole genome shotgun (WGS) entry which is preliminary data.</text>
</comment>
<dbReference type="AlphaFoldDB" id="A0A109LB78"/>
<dbReference type="PATRIC" id="fig|294.194.peg.6673"/>
<proteinExistence type="predicted"/>
<dbReference type="Proteomes" id="UP000061348">
    <property type="component" value="Unassembled WGS sequence"/>
</dbReference>
<accession>A0A109LB78</accession>
<evidence type="ECO:0000313" key="1">
    <source>
        <dbReference type="EMBL" id="KWV84331.1"/>
    </source>
</evidence>
<evidence type="ECO:0000313" key="2">
    <source>
        <dbReference type="Proteomes" id="UP000061348"/>
    </source>
</evidence>
<organism evidence="1 2">
    <name type="scientific">Pseudomonas fluorescens</name>
    <dbReference type="NCBI Taxonomy" id="294"/>
    <lineage>
        <taxon>Bacteria</taxon>
        <taxon>Pseudomonadati</taxon>
        <taxon>Pseudomonadota</taxon>
        <taxon>Gammaproteobacteria</taxon>
        <taxon>Pseudomonadales</taxon>
        <taxon>Pseudomonadaceae</taxon>
        <taxon>Pseudomonas</taxon>
    </lineage>
</organism>
<dbReference type="RefSeq" id="WP_060765325.1">
    <property type="nucleotide sequence ID" value="NZ_LCYA01000220.1"/>
</dbReference>
<protein>
    <submittedName>
        <fullName evidence="1">Uncharacterized protein</fullName>
    </submittedName>
</protein>
<sequence>MILAGWRDSLIWVLRVTGMEPDQGEKQVGINDCCEASMNQIEDGKSADGFVKTSERNPIGKDMAFYTCSECEVRWCHTQQTFDPFKSTWAEVN</sequence>
<reference evidence="1 2" key="1">
    <citation type="submission" date="2015-05" db="EMBL/GenBank/DDBJ databases">
        <title>A genomic and transcriptomic approach to investigate the blue pigment phenotype in Pseudomonas fluorescens.</title>
        <authorList>
            <person name="Andreani N.A."/>
            <person name="Cardazzo B."/>
        </authorList>
    </citation>
    <scope>NUCLEOTIDE SEQUENCE [LARGE SCALE GENOMIC DNA]</scope>
    <source>
        <strain evidence="1 2">Ps_22</strain>
    </source>
</reference>
<dbReference type="EMBL" id="LCYA01000220">
    <property type="protein sequence ID" value="KWV84331.1"/>
    <property type="molecule type" value="Genomic_DNA"/>
</dbReference>